<dbReference type="Proteomes" id="UP000652761">
    <property type="component" value="Unassembled WGS sequence"/>
</dbReference>
<feature type="region of interest" description="Disordered" evidence="1">
    <location>
        <begin position="1"/>
        <end position="26"/>
    </location>
</feature>
<reference evidence="2" key="1">
    <citation type="submission" date="2017-07" db="EMBL/GenBank/DDBJ databases">
        <title>Taro Niue Genome Assembly and Annotation.</title>
        <authorList>
            <person name="Atibalentja N."/>
            <person name="Keating K."/>
            <person name="Fields C.J."/>
        </authorList>
    </citation>
    <scope>NUCLEOTIDE SEQUENCE</scope>
    <source>
        <strain evidence="2">Niue_2</strain>
        <tissue evidence="2">Leaf</tissue>
    </source>
</reference>
<evidence type="ECO:0000313" key="3">
    <source>
        <dbReference type="Proteomes" id="UP000652761"/>
    </source>
</evidence>
<evidence type="ECO:0000313" key="2">
    <source>
        <dbReference type="EMBL" id="MQM09772.1"/>
    </source>
</evidence>
<feature type="compositionally biased region" description="Low complexity" evidence="1">
    <location>
        <begin position="1"/>
        <end position="18"/>
    </location>
</feature>
<keyword evidence="3" id="KW-1185">Reference proteome</keyword>
<dbReference type="EMBL" id="NMUH01004467">
    <property type="protein sequence ID" value="MQM09772.1"/>
    <property type="molecule type" value="Genomic_DNA"/>
</dbReference>
<name>A0A843WHE8_COLES</name>
<organism evidence="2 3">
    <name type="scientific">Colocasia esculenta</name>
    <name type="common">Wild taro</name>
    <name type="synonym">Arum esculentum</name>
    <dbReference type="NCBI Taxonomy" id="4460"/>
    <lineage>
        <taxon>Eukaryota</taxon>
        <taxon>Viridiplantae</taxon>
        <taxon>Streptophyta</taxon>
        <taxon>Embryophyta</taxon>
        <taxon>Tracheophyta</taxon>
        <taxon>Spermatophyta</taxon>
        <taxon>Magnoliopsida</taxon>
        <taxon>Liliopsida</taxon>
        <taxon>Araceae</taxon>
        <taxon>Aroideae</taxon>
        <taxon>Colocasieae</taxon>
        <taxon>Colocasia</taxon>
    </lineage>
</organism>
<sequence length="83" mass="9789">MFQQQRYQQRQQQQQQQRPNLQDLAFPGDATSRAMYYQKRPPTGSDLKQEVPQYDPSYRLPLIREAVLCLGFFQDNLALPSIN</sequence>
<comment type="caution">
    <text evidence="2">The sequence shown here is derived from an EMBL/GenBank/DDBJ whole genome shotgun (WGS) entry which is preliminary data.</text>
</comment>
<gene>
    <name evidence="2" type="ORF">Taro_042649</name>
</gene>
<dbReference type="AlphaFoldDB" id="A0A843WHE8"/>
<accession>A0A843WHE8</accession>
<protein>
    <submittedName>
        <fullName evidence="2">Uncharacterized protein</fullName>
    </submittedName>
</protein>
<evidence type="ECO:0000256" key="1">
    <source>
        <dbReference type="SAM" id="MobiDB-lite"/>
    </source>
</evidence>
<proteinExistence type="predicted"/>